<dbReference type="EMBL" id="ML213521">
    <property type="protein sequence ID" value="TFK48085.1"/>
    <property type="molecule type" value="Genomic_DNA"/>
</dbReference>
<evidence type="ECO:0000256" key="4">
    <source>
        <dbReference type="SAM" id="MobiDB-lite"/>
    </source>
</evidence>
<keyword evidence="6" id="KW-1185">Reference proteome</keyword>
<dbReference type="InterPro" id="IPR020946">
    <property type="entry name" value="Flavin_mOase-like"/>
</dbReference>
<gene>
    <name evidence="5" type="ORF">OE88DRAFT_1738194</name>
</gene>
<reference evidence="5 6" key="1">
    <citation type="journal article" date="2019" name="Nat. Ecol. Evol.">
        <title>Megaphylogeny resolves global patterns of mushroom evolution.</title>
        <authorList>
            <person name="Varga T."/>
            <person name="Krizsan K."/>
            <person name="Foldi C."/>
            <person name="Dima B."/>
            <person name="Sanchez-Garcia M."/>
            <person name="Sanchez-Ramirez S."/>
            <person name="Szollosi G.J."/>
            <person name="Szarkandi J.G."/>
            <person name="Papp V."/>
            <person name="Albert L."/>
            <person name="Andreopoulos W."/>
            <person name="Angelini C."/>
            <person name="Antonin V."/>
            <person name="Barry K.W."/>
            <person name="Bougher N.L."/>
            <person name="Buchanan P."/>
            <person name="Buyck B."/>
            <person name="Bense V."/>
            <person name="Catcheside P."/>
            <person name="Chovatia M."/>
            <person name="Cooper J."/>
            <person name="Damon W."/>
            <person name="Desjardin D."/>
            <person name="Finy P."/>
            <person name="Geml J."/>
            <person name="Haridas S."/>
            <person name="Hughes K."/>
            <person name="Justo A."/>
            <person name="Karasinski D."/>
            <person name="Kautmanova I."/>
            <person name="Kiss B."/>
            <person name="Kocsube S."/>
            <person name="Kotiranta H."/>
            <person name="LaButti K.M."/>
            <person name="Lechner B.E."/>
            <person name="Liimatainen K."/>
            <person name="Lipzen A."/>
            <person name="Lukacs Z."/>
            <person name="Mihaltcheva S."/>
            <person name="Morgado L.N."/>
            <person name="Niskanen T."/>
            <person name="Noordeloos M.E."/>
            <person name="Ohm R.A."/>
            <person name="Ortiz-Santana B."/>
            <person name="Ovrebo C."/>
            <person name="Racz N."/>
            <person name="Riley R."/>
            <person name="Savchenko A."/>
            <person name="Shiryaev A."/>
            <person name="Soop K."/>
            <person name="Spirin V."/>
            <person name="Szebenyi C."/>
            <person name="Tomsovsky M."/>
            <person name="Tulloss R.E."/>
            <person name="Uehling J."/>
            <person name="Grigoriev I.V."/>
            <person name="Vagvolgyi C."/>
            <person name="Papp T."/>
            <person name="Martin F.M."/>
            <person name="Miettinen O."/>
            <person name="Hibbett D.S."/>
            <person name="Nagy L.G."/>
        </authorList>
    </citation>
    <scope>NUCLEOTIDE SEQUENCE [LARGE SCALE GENOMIC DNA]</scope>
    <source>
        <strain evidence="5 6">OMC1185</strain>
    </source>
</reference>
<name>A0A5C3MTE6_9AGAM</name>
<protein>
    <submittedName>
        <fullName evidence="5">FAD/NAD(P)-binding domain-containing protein</fullName>
    </submittedName>
</protein>
<keyword evidence="2" id="KW-0274">FAD</keyword>
<dbReference type="GO" id="GO:0050660">
    <property type="term" value="F:flavin adenine dinucleotide binding"/>
    <property type="evidence" value="ECO:0007669"/>
    <property type="project" value="InterPro"/>
</dbReference>
<evidence type="ECO:0000256" key="1">
    <source>
        <dbReference type="ARBA" id="ARBA00022630"/>
    </source>
</evidence>
<dbReference type="InterPro" id="IPR050982">
    <property type="entry name" value="Auxin_biosynth/cation_transpt"/>
</dbReference>
<keyword evidence="1" id="KW-0285">Flavoprotein</keyword>
<sequence>MAAVASIPQPLPSAFDKSRLDDIQLTPQLPPHRPAVTSDSPSSSAPSLPTLTRLGVDELPNNLDALHIARVWMQSFERYVSSCEVEGILSLMVEDSFWRDVLAMTWDFRVFQDKPHIRRFLLDRLSASNLTSLKLDESVVQLQQPYPDLAWVQALFNFETDNGTGSGVFRLIPLRSSNGALEWKAHVILTNLDDLKGFPEKIGSLREQLPNHGKWLEQRRRELEFKDADPKVLVVGAGHAGLQIAARLKYLDVPTLVVERHPRVGDNWRTRYESLNLHTPAEMDHMAYLPFPSTWPRYPAGRKLADWLESYAQSLELDVWTSAEVTEANQDETSKKWTVTVKRLETGQERKFTVDHLICALGWTGGLPKVPVYPAMEAFKGQIIHSSQYNAARDYLGKRVAVIGACTSAHDICADLAEHGVDATMVQRSGTCIVSVKEGNSRAFTVYTQGGLPIEKADLMFGSFPGALLKLMQKRLAKVIAEADAELLDGLRRRGFKLSMGDDGAGYYGLVRSRGGGYYLEMGASQMIVDGKIKLKSDSLIDRFTETGLMFQDGTELSCDLVIFATGYQRPRDGMLKLLGDQFGGKLKPIWDLDAEGEHSGAWRDVGVPNLWYMMGGLGQCRTHSKHLALQIKALEEGLWDGNRYSA</sequence>
<dbReference type="PANTHER" id="PTHR43539">
    <property type="entry name" value="FLAVIN-BINDING MONOOXYGENASE-LIKE PROTEIN (AFU_ORTHOLOGUE AFUA_4G09220)"/>
    <property type="match status" value="1"/>
</dbReference>
<dbReference type="AlphaFoldDB" id="A0A5C3MTE6"/>
<evidence type="ECO:0000256" key="3">
    <source>
        <dbReference type="ARBA" id="ARBA00023002"/>
    </source>
</evidence>
<organism evidence="5 6">
    <name type="scientific">Heliocybe sulcata</name>
    <dbReference type="NCBI Taxonomy" id="5364"/>
    <lineage>
        <taxon>Eukaryota</taxon>
        <taxon>Fungi</taxon>
        <taxon>Dikarya</taxon>
        <taxon>Basidiomycota</taxon>
        <taxon>Agaricomycotina</taxon>
        <taxon>Agaricomycetes</taxon>
        <taxon>Gloeophyllales</taxon>
        <taxon>Gloeophyllaceae</taxon>
        <taxon>Heliocybe</taxon>
    </lineage>
</organism>
<feature type="region of interest" description="Disordered" evidence="4">
    <location>
        <begin position="24"/>
        <end position="50"/>
    </location>
</feature>
<dbReference type="Pfam" id="PF00743">
    <property type="entry name" value="FMO-like"/>
    <property type="match status" value="1"/>
</dbReference>
<dbReference type="SUPFAM" id="SSF51905">
    <property type="entry name" value="FAD/NAD(P)-binding domain"/>
    <property type="match status" value="1"/>
</dbReference>
<keyword evidence="3" id="KW-0560">Oxidoreductase</keyword>
<dbReference type="Proteomes" id="UP000305948">
    <property type="component" value="Unassembled WGS sequence"/>
</dbReference>
<dbReference type="STRING" id="5364.A0A5C3MTE6"/>
<evidence type="ECO:0000313" key="5">
    <source>
        <dbReference type="EMBL" id="TFK48085.1"/>
    </source>
</evidence>
<dbReference type="GO" id="GO:0050661">
    <property type="term" value="F:NADP binding"/>
    <property type="evidence" value="ECO:0007669"/>
    <property type="project" value="InterPro"/>
</dbReference>
<dbReference type="OrthoDB" id="66881at2759"/>
<evidence type="ECO:0000256" key="2">
    <source>
        <dbReference type="ARBA" id="ARBA00022827"/>
    </source>
</evidence>
<dbReference type="GO" id="GO:0004499">
    <property type="term" value="F:N,N-dimethylaniline monooxygenase activity"/>
    <property type="evidence" value="ECO:0007669"/>
    <property type="project" value="InterPro"/>
</dbReference>
<proteinExistence type="predicted"/>
<dbReference type="PANTHER" id="PTHR43539:SF68">
    <property type="entry name" value="FLAVIN-BINDING MONOOXYGENASE-LIKE PROTEIN (AFU_ORTHOLOGUE AFUA_4G09220)"/>
    <property type="match status" value="1"/>
</dbReference>
<dbReference type="Gene3D" id="3.50.50.60">
    <property type="entry name" value="FAD/NAD(P)-binding domain"/>
    <property type="match status" value="2"/>
</dbReference>
<feature type="compositionally biased region" description="Low complexity" evidence="4">
    <location>
        <begin position="37"/>
        <end position="50"/>
    </location>
</feature>
<accession>A0A5C3MTE6</accession>
<dbReference type="InterPro" id="IPR036188">
    <property type="entry name" value="FAD/NAD-bd_sf"/>
</dbReference>
<evidence type="ECO:0000313" key="6">
    <source>
        <dbReference type="Proteomes" id="UP000305948"/>
    </source>
</evidence>